<evidence type="ECO:0000256" key="1">
    <source>
        <dbReference type="SAM" id="MobiDB-lite"/>
    </source>
</evidence>
<evidence type="ECO:0000313" key="2">
    <source>
        <dbReference type="EMBL" id="CAH34934.1"/>
    </source>
</evidence>
<accession>Q63WE9</accession>
<dbReference type="AlphaFoldDB" id="Q63WE9"/>
<keyword evidence="3" id="KW-1185">Reference proteome</keyword>
<proteinExistence type="predicted"/>
<name>Q63WE9_BURPS</name>
<dbReference type="KEGG" id="bps:BPSL0938A"/>
<reference evidence="2 3" key="1">
    <citation type="journal article" date="2004" name="Proc. Natl. Acad. Sci. U.S.A.">
        <title>Genomic plasticity of the causative agent of melioidosis, Burkholderia pseudomallei.</title>
        <authorList>
            <person name="Holden M.T.G."/>
            <person name="Titball R.W."/>
            <person name="Peacock S.J."/>
            <person name="Cerdeno-Tarraga A.M."/>
            <person name="Atkins T."/>
            <person name="Crossman L.C."/>
            <person name="Pitt T."/>
            <person name="Churcher C."/>
            <person name="Mungall K."/>
            <person name="Bentley S.D."/>
            <person name="Sebaihia M."/>
            <person name="Thomson N.R."/>
            <person name="Bason N."/>
            <person name="Beacham I.R."/>
            <person name="Brooks K."/>
            <person name="Brown K.A."/>
            <person name="Brown N.F."/>
            <person name="Challis G.L."/>
            <person name="Cherevach I."/>
            <person name="Chillingworth T."/>
            <person name="Cronin A."/>
            <person name="Crosset B."/>
            <person name="Davis P."/>
            <person name="DeShazer D."/>
            <person name="Feltwell T."/>
            <person name="Fraser A."/>
            <person name="Hance Z."/>
            <person name="Hauser H."/>
            <person name="Holroyd S."/>
            <person name="Jagels K."/>
            <person name="Keith K.E."/>
            <person name="Maddison M."/>
            <person name="Moule S."/>
            <person name="Price C."/>
            <person name="Quail M.A."/>
            <person name="Rabbinowitsch E."/>
            <person name="Rutherford K."/>
            <person name="Sanders M."/>
            <person name="Simmonds M."/>
            <person name="Songsivilai S."/>
            <person name="Stevens K."/>
            <person name="Tumapa S."/>
            <person name="Vesaratchavest M."/>
            <person name="Whitehead S."/>
            <person name="Yeats C."/>
            <person name="Barrell B.G."/>
            <person name="Oyston P.C.F."/>
            <person name="Parkhill J."/>
        </authorList>
    </citation>
    <scope>NUCLEOTIDE SEQUENCE [LARGE SCALE GENOMIC DNA]</scope>
    <source>
        <strain evidence="2 3">K96243</strain>
    </source>
</reference>
<feature type="compositionally biased region" description="Basic residues" evidence="1">
    <location>
        <begin position="50"/>
        <end position="68"/>
    </location>
</feature>
<protein>
    <submittedName>
        <fullName evidence="2">Uncharacterized protein</fullName>
    </submittedName>
</protein>
<dbReference type="EMBL" id="BX571965">
    <property type="protein sequence ID" value="CAH34934.1"/>
    <property type="molecule type" value="Genomic_DNA"/>
</dbReference>
<organism evidence="2 3">
    <name type="scientific">Burkholderia pseudomallei (strain K96243)</name>
    <dbReference type="NCBI Taxonomy" id="272560"/>
    <lineage>
        <taxon>Bacteria</taxon>
        <taxon>Pseudomonadati</taxon>
        <taxon>Pseudomonadota</taxon>
        <taxon>Betaproteobacteria</taxon>
        <taxon>Burkholderiales</taxon>
        <taxon>Burkholderiaceae</taxon>
        <taxon>Burkholderia</taxon>
        <taxon>pseudomallei group</taxon>
    </lineage>
</organism>
<sequence>MCGMRGAADGRKAAMMGGGRWRARHGARARVCLVPGGARANGRLALPTFTKRKSSGSGMRGRRSRRGRPIRCRPIPAARASVSVRFERIEPGTRVYWYFAYVGRRVIVIFMTMRRSRTFAYCENLGRPGRRFRWKETVGVASGVRYASSHGGTETCAA</sequence>
<dbReference type="STRING" id="272560.BPSL0938A"/>
<gene>
    <name evidence="2" type="ORF">BPSL0938A</name>
</gene>
<feature type="region of interest" description="Disordered" evidence="1">
    <location>
        <begin position="49"/>
        <end position="68"/>
    </location>
</feature>
<dbReference type="Proteomes" id="UP000000605">
    <property type="component" value="Chromosome 1"/>
</dbReference>
<evidence type="ECO:0000313" key="3">
    <source>
        <dbReference type="Proteomes" id="UP000000605"/>
    </source>
</evidence>